<dbReference type="Pfam" id="PF01614">
    <property type="entry name" value="IclR_C"/>
    <property type="match status" value="1"/>
</dbReference>
<dbReference type="PANTHER" id="PTHR30136">
    <property type="entry name" value="HELIX-TURN-HELIX TRANSCRIPTIONAL REGULATOR, ICLR FAMILY"/>
    <property type="match status" value="1"/>
</dbReference>
<dbReference type="Pfam" id="PF09339">
    <property type="entry name" value="HTH_IclR"/>
    <property type="match status" value="1"/>
</dbReference>
<sequence length="324" mass="34907">MTRAPRRLTAVPTGDEVTLNERPPQQNAAQKVNVECRGRGASVVSAVASEAAGNEQEAPKRTAAQRVLSVLGAFAHGDGSLRLSEISRHADLPLPTAHRLVRELLEWGGLDVDEQGRYRLSRRFLDLASASTSGMRMRELAVPHLVDLHRRTGLSVQLAVRDDHEVVYLDALRAHPNWSGANRIGGRLPLHVTATGLVLLADAAPDDIEDFASKHLSRFTEFNPATPSELKAVLARVRRDGYCISEKFVAHGAGAIAAPIHDSSGKVVAAIGAVFRTGTQSPAPLVDPVRLYATRISAALSANSTPLDQRTIDFNRRRAGIVSS</sequence>
<dbReference type="PROSITE" id="PS51078">
    <property type="entry name" value="ICLR_ED"/>
    <property type="match status" value="1"/>
</dbReference>
<dbReference type="Gene3D" id="3.30.450.40">
    <property type="match status" value="1"/>
</dbReference>
<keyword evidence="1" id="KW-0805">Transcription regulation</keyword>
<dbReference type="SMART" id="SM00346">
    <property type="entry name" value="HTH_ICLR"/>
    <property type="match status" value="1"/>
</dbReference>
<name>A0A6H9WKG2_9MICO</name>
<evidence type="ECO:0000256" key="1">
    <source>
        <dbReference type="ARBA" id="ARBA00023015"/>
    </source>
</evidence>
<dbReference type="GO" id="GO:0045892">
    <property type="term" value="P:negative regulation of DNA-templated transcription"/>
    <property type="evidence" value="ECO:0007669"/>
    <property type="project" value="TreeGrafter"/>
</dbReference>
<dbReference type="PANTHER" id="PTHR30136:SF24">
    <property type="entry name" value="HTH-TYPE TRANSCRIPTIONAL REPRESSOR ALLR"/>
    <property type="match status" value="1"/>
</dbReference>
<dbReference type="OrthoDB" id="8479143at2"/>
<evidence type="ECO:0000256" key="3">
    <source>
        <dbReference type="ARBA" id="ARBA00023163"/>
    </source>
</evidence>
<dbReference type="Proteomes" id="UP000431744">
    <property type="component" value="Unassembled WGS sequence"/>
</dbReference>
<dbReference type="InterPro" id="IPR014757">
    <property type="entry name" value="Tscrpt_reg_IclR_C"/>
</dbReference>
<dbReference type="GO" id="GO:0003677">
    <property type="term" value="F:DNA binding"/>
    <property type="evidence" value="ECO:0007669"/>
    <property type="project" value="UniProtKB-KW"/>
</dbReference>
<keyword evidence="2" id="KW-0238">DNA-binding</keyword>
<evidence type="ECO:0000259" key="5">
    <source>
        <dbReference type="PROSITE" id="PS51077"/>
    </source>
</evidence>
<dbReference type="InterPro" id="IPR050707">
    <property type="entry name" value="HTH_MetabolicPath_Reg"/>
</dbReference>
<dbReference type="InterPro" id="IPR029016">
    <property type="entry name" value="GAF-like_dom_sf"/>
</dbReference>
<dbReference type="InterPro" id="IPR005471">
    <property type="entry name" value="Tscrpt_reg_IclR_N"/>
</dbReference>
<feature type="region of interest" description="Disordered" evidence="4">
    <location>
        <begin position="1"/>
        <end position="29"/>
    </location>
</feature>
<accession>A0A6H9WKG2</accession>
<dbReference type="InterPro" id="IPR036390">
    <property type="entry name" value="WH_DNA-bd_sf"/>
</dbReference>
<dbReference type="EMBL" id="WBJY01000001">
    <property type="protein sequence ID" value="KAB1649633.1"/>
    <property type="molecule type" value="Genomic_DNA"/>
</dbReference>
<dbReference type="InterPro" id="IPR036388">
    <property type="entry name" value="WH-like_DNA-bd_sf"/>
</dbReference>
<gene>
    <name evidence="7" type="ORF">F8O04_05155</name>
</gene>
<evidence type="ECO:0000256" key="2">
    <source>
        <dbReference type="ARBA" id="ARBA00023125"/>
    </source>
</evidence>
<feature type="domain" description="HTH iclR-type" evidence="5">
    <location>
        <begin position="61"/>
        <end position="122"/>
    </location>
</feature>
<proteinExistence type="predicted"/>
<evidence type="ECO:0000259" key="6">
    <source>
        <dbReference type="PROSITE" id="PS51078"/>
    </source>
</evidence>
<keyword evidence="3" id="KW-0804">Transcription</keyword>
<dbReference type="SUPFAM" id="SSF55781">
    <property type="entry name" value="GAF domain-like"/>
    <property type="match status" value="1"/>
</dbReference>
<evidence type="ECO:0000256" key="4">
    <source>
        <dbReference type="SAM" id="MobiDB-lite"/>
    </source>
</evidence>
<feature type="domain" description="IclR-ED" evidence="6">
    <location>
        <begin position="123"/>
        <end position="302"/>
    </location>
</feature>
<evidence type="ECO:0000313" key="8">
    <source>
        <dbReference type="Proteomes" id="UP000431744"/>
    </source>
</evidence>
<dbReference type="Gene3D" id="1.10.10.10">
    <property type="entry name" value="Winged helix-like DNA-binding domain superfamily/Winged helix DNA-binding domain"/>
    <property type="match status" value="1"/>
</dbReference>
<dbReference type="AlphaFoldDB" id="A0A6H9WKG2"/>
<comment type="caution">
    <text evidence="7">The sequence shown here is derived from an EMBL/GenBank/DDBJ whole genome shotgun (WGS) entry which is preliminary data.</text>
</comment>
<evidence type="ECO:0000313" key="7">
    <source>
        <dbReference type="EMBL" id="KAB1649633.1"/>
    </source>
</evidence>
<keyword evidence="8" id="KW-1185">Reference proteome</keyword>
<dbReference type="SUPFAM" id="SSF46785">
    <property type="entry name" value="Winged helix' DNA-binding domain"/>
    <property type="match status" value="1"/>
</dbReference>
<organism evidence="7 8">
    <name type="scientific">Pseudoclavibacter endophyticus</name>
    <dbReference type="NCBI Taxonomy" id="1778590"/>
    <lineage>
        <taxon>Bacteria</taxon>
        <taxon>Bacillati</taxon>
        <taxon>Actinomycetota</taxon>
        <taxon>Actinomycetes</taxon>
        <taxon>Micrococcales</taxon>
        <taxon>Microbacteriaceae</taxon>
        <taxon>Pseudoclavibacter</taxon>
    </lineage>
</organism>
<dbReference type="GO" id="GO:0003700">
    <property type="term" value="F:DNA-binding transcription factor activity"/>
    <property type="evidence" value="ECO:0007669"/>
    <property type="project" value="TreeGrafter"/>
</dbReference>
<dbReference type="PROSITE" id="PS51077">
    <property type="entry name" value="HTH_ICLR"/>
    <property type="match status" value="1"/>
</dbReference>
<reference evidence="7 8" key="1">
    <citation type="submission" date="2019-09" db="EMBL/GenBank/DDBJ databases">
        <title>Phylogeny of genus Pseudoclavibacter and closely related genus.</title>
        <authorList>
            <person name="Li Y."/>
        </authorList>
    </citation>
    <scope>NUCLEOTIDE SEQUENCE [LARGE SCALE GENOMIC DNA]</scope>
    <source>
        <strain evidence="7 8">EGI 60007</strain>
    </source>
</reference>
<protein>
    <submittedName>
        <fullName evidence="7">IclR family transcriptional regulator</fullName>
    </submittedName>
</protein>